<dbReference type="GeneID" id="64979821"/>
<dbReference type="RefSeq" id="XP_041562010.1">
    <property type="nucleotide sequence ID" value="XM_041696373.1"/>
</dbReference>
<dbReference type="AlphaFoldDB" id="A0A7R7XYF3"/>
<proteinExistence type="predicted"/>
<evidence type="ECO:0000313" key="2">
    <source>
        <dbReference type="EMBL" id="BCS29824.1"/>
    </source>
</evidence>
<dbReference type="KEGG" id="apuu:APUU_80127A"/>
<reference evidence="2" key="1">
    <citation type="submission" date="2021-01" db="EMBL/GenBank/DDBJ databases">
        <authorList>
            <consortium name="Aspergillus puulaauensis MK2 genome sequencing consortium"/>
            <person name="Kazuki M."/>
            <person name="Futagami T."/>
        </authorList>
    </citation>
    <scope>NUCLEOTIDE SEQUENCE</scope>
    <source>
        <strain evidence="2">MK2</strain>
    </source>
</reference>
<evidence type="ECO:0000256" key="1">
    <source>
        <dbReference type="SAM" id="MobiDB-lite"/>
    </source>
</evidence>
<protein>
    <submittedName>
        <fullName evidence="2">Uncharacterized protein</fullName>
    </submittedName>
</protein>
<organism evidence="2 3">
    <name type="scientific">Aspergillus puulaauensis</name>
    <dbReference type="NCBI Taxonomy" id="1220207"/>
    <lineage>
        <taxon>Eukaryota</taxon>
        <taxon>Fungi</taxon>
        <taxon>Dikarya</taxon>
        <taxon>Ascomycota</taxon>
        <taxon>Pezizomycotina</taxon>
        <taxon>Eurotiomycetes</taxon>
        <taxon>Eurotiomycetidae</taxon>
        <taxon>Eurotiales</taxon>
        <taxon>Aspergillaceae</taxon>
        <taxon>Aspergillus</taxon>
    </lineage>
</organism>
<dbReference type="EMBL" id="AP024450">
    <property type="protein sequence ID" value="BCS29824.1"/>
    <property type="molecule type" value="Genomic_DNA"/>
</dbReference>
<sequence>MRIEAGFEMRHCEFIPSRTESSMQHTAKCGQLKPRHSEILWSLQAEAHCTEMAKNQEDGTGLVALRPYSLIGSEPLGHVNVTAIASRRHPSPTAPNKSPKSAKP</sequence>
<gene>
    <name evidence="2" type="ORF">APUU_80127A</name>
</gene>
<reference evidence="2" key="2">
    <citation type="submission" date="2021-02" db="EMBL/GenBank/DDBJ databases">
        <title>Aspergillus puulaauensis MK2 genome sequence.</title>
        <authorList>
            <person name="Futagami T."/>
            <person name="Mori K."/>
            <person name="Kadooka C."/>
            <person name="Tanaka T."/>
        </authorList>
    </citation>
    <scope>NUCLEOTIDE SEQUENCE</scope>
    <source>
        <strain evidence="2">MK2</strain>
    </source>
</reference>
<dbReference type="Proteomes" id="UP000654913">
    <property type="component" value="Chromosome 8"/>
</dbReference>
<keyword evidence="3" id="KW-1185">Reference proteome</keyword>
<name>A0A7R7XYF3_9EURO</name>
<feature type="region of interest" description="Disordered" evidence="1">
    <location>
        <begin position="83"/>
        <end position="104"/>
    </location>
</feature>
<evidence type="ECO:0000313" key="3">
    <source>
        <dbReference type="Proteomes" id="UP000654913"/>
    </source>
</evidence>
<feature type="compositionally biased region" description="Polar residues" evidence="1">
    <location>
        <begin position="94"/>
        <end position="104"/>
    </location>
</feature>
<accession>A0A7R7XYF3</accession>